<keyword evidence="3" id="KW-1185">Reference proteome</keyword>
<name>A0A849A9P6_9ACTN</name>
<dbReference type="Gene3D" id="1.20.120.450">
    <property type="entry name" value="dinb family like domain"/>
    <property type="match status" value="1"/>
</dbReference>
<protein>
    <submittedName>
        <fullName evidence="2">DUF664 domain-containing protein</fullName>
    </submittedName>
</protein>
<dbReference type="AlphaFoldDB" id="A0A849A9P6"/>
<evidence type="ECO:0000256" key="1">
    <source>
        <dbReference type="SAM" id="MobiDB-lite"/>
    </source>
</evidence>
<proteinExistence type="predicted"/>
<evidence type="ECO:0000313" key="2">
    <source>
        <dbReference type="EMBL" id="NNG37259.1"/>
    </source>
</evidence>
<comment type="caution">
    <text evidence="2">The sequence shown here is derived from an EMBL/GenBank/DDBJ whole genome shotgun (WGS) entry which is preliminary data.</text>
</comment>
<dbReference type="Pfam" id="PF04978">
    <property type="entry name" value="MST"/>
    <property type="match status" value="1"/>
</dbReference>
<dbReference type="SUPFAM" id="SSF109854">
    <property type="entry name" value="DinB/YfiT-like putative metalloenzymes"/>
    <property type="match status" value="1"/>
</dbReference>
<organism evidence="2 3">
    <name type="scientific">Nakamurella aerolata</name>
    <dbReference type="NCBI Taxonomy" id="1656892"/>
    <lineage>
        <taxon>Bacteria</taxon>
        <taxon>Bacillati</taxon>
        <taxon>Actinomycetota</taxon>
        <taxon>Actinomycetes</taxon>
        <taxon>Nakamurellales</taxon>
        <taxon>Nakamurellaceae</taxon>
        <taxon>Nakamurella</taxon>
    </lineage>
</organism>
<feature type="region of interest" description="Disordered" evidence="1">
    <location>
        <begin position="174"/>
        <end position="196"/>
    </location>
</feature>
<accession>A0A849A9P6</accession>
<dbReference type="Proteomes" id="UP000562984">
    <property type="component" value="Unassembled WGS sequence"/>
</dbReference>
<evidence type="ECO:0000313" key="3">
    <source>
        <dbReference type="Proteomes" id="UP000562984"/>
    </source>
</evidence>
<dbReference type="InterPro" id="IPR034660">
    <property type="entry name" value="DinB/YfiT-like"/>
</dbReference>
<dbReference type="InterPro" id="IPR007061">
    <property type="entry name" value="MST-like"/>
</dbReference>
<sequence length="196" mass="21001">MPAPWEPPVAGTELEHLLGALDRQRATFRWKADGLDRTALNVTIGASALTLGGLLKHLAMVEDEKVTVWLTGEPLGEPWTSLGGPPEGADADGWIFGSAAADSPEQLYELYDGAVRRARAKLAAAAADGGLDQPISLSFGSDGHLSLRRMLFDLLEEYGRHTGHADLLREAIDGRVGEDPPSDWRPPGLREGDEAS</sequence>
<dbReference type="EMBL" id="JABEND010000011">
    <property type="protein sequence ID" value="NNG37259.1"/>
    <property type="molecule type" value="Genomic_DNA"/>
</dbReference>
<reference evidence="2 3" key="1">
    <citation type="submission" date="2020-05" db="EMBL/GenBank/DDBJ databases">
        <title>Nakamurella sp. DB0629 isolated from air conditioner.</title>
        <authorList>
            <person name="Kim D.H."/>
            <person name="Kim D.-U."/>
        </authorList>
    </citation>
    <scope>NUCLEOTIDE SEQUENCE [LARGE SCALE GENOMIC DNA]</scope>
    <source>
        <strain evidence="2 3">DB0629</strain>
    </source>
</reference>
<gene>
    <name evidence="2" type="ORF">HKD39_16420</name>
</gene>